<protein>
    <submittedName>
        <fullName evidence="1">Uncharacterized protein</fullName>
    </submittedName>
</protein>
<accession>A0A2Z4J9P0</accession>
<name>A0A2Z4J9P0_9ACTN</name>
<dbReference type="Proteomes" id="UP000249616">
    <property type="component" value="Chromosome"/>
</dbReference>
<gene>
    <name evidence="1" type="ORF">DN051_39100</name>
</gene>
<evidence type="ECO:0000313" key="1">
    <source>
        <dbReference type="EMBL" id="AWW41894.1"/>
    </source>
</evidence>
<reference evidence="1 2" key="1">
    <citation type="journal article" date="2019" name="Int. J. Syst. Evol. Microbiol.">
        <title>Streptomyces cadmiisoli sp. nov., a novel actinomycete isolated from cadmium-contaminated soil.</title>
        <authorList>
            <person name="Li K."/>
            <person name="Tang X."/>
            <person name="Zhao J."/>
            <person name="Guo Y."/>
            <person name="Tang Y."/>
            <person name="Gao J."/>
        </authorList>
    </citation>
    <scope>NUCLEOTIDE SEQUENCE [LARGE SCALE GENOMIC DNA]</scope>
    <source>
        <strain evidence="1 2">ZFG47</strain>
    </source>
</reference>
<dbReference type="KEGG" id="scad:DN051_39100"/>
<sequence length="113" mass="11851">MRVALSLVTGSRRRSRSCSVFVGMLSGTMTTPAACSRPKRVVTVADGPVQARASEGATEAENWWASSGAAARPRCLSWSNWTAQPLFGPGAQGRTCSLLLDVSGSALAGRPER</sequence>
<dbReference type="AlphaFoldDB" id="A0A2Z4J9P0"/>
<proteinExistence type="predicted"/>
<keyword evidence="2" id="KW-1185">Reference proteome</keyword>
<organism evidence="1 2">
    <name type="scientific">Streptomyces cadmiisoli</name>
    <dbReference type="NCBI Taxonomy" id="2184053"/>
    <lineage>
        <taxon>Bacteria</taxon>
        <taxon>Bacillati</taxon>
        <taxon>Actinomycetota</taxon>
        <taxon>Actinomycetes</taxon>
        <taxon>Kitasatosporales</taxon>
        <taxon>Streptomycetaceae</taxon>
        <taxon>Streptomyces</taxon>
        <taxon>Streptomyces aurantiacus group</taxon>
    </lineage>
</organism>
<evidence type="ECO:0000313" key="2">
    <source>
        <dbReference type="Proteomes" id="UP000249616"/>
    </source>
</evidence>
<dbReference type="EMBL" id="CP030073">
    <property type="protein sequence ID" value="AWW41894.1"/>
    <property type="molecule type" value="Genomic_DNA"/>
</dbReference>